<proteinExistence type="predicted"/>
<accession>A0A0A8YUP2</accession>
<dbReference type="AlphaFoldDB" id="A0A0A8YUP2"/>
<name>A0A0A8YUP2_ARUDO</name>
<protein>
    <submittedName>
        <fullName evidence="1">Uncharacterized protein</fullName>
    </submittedName>
</protein>
<reference evidence="1" key="2">
    <citation type="journal article" date="2015" name="Data Brief">
        <title>Shoot transcriptome of the giant reed, Arundo donax.</title>
        <authorList>
            <person name="Barrero R.A."/>
            <person name="Guerrero F.D."/>
            <person name="Moolhuijzen P."/>
            <person name="Goolsby J.A."/>
            <person name="Tidwell J."/>
            <person name="Bellgard S.E."/>
            <person name="Bellgard M.I."/>
        </authorList>
    </citation>
    <scope>NUCLEOTIDE SEQUENCE</scope>
    <source>
        <tissue evidence="1">Shoot tissue taken approximately 20 cm above the soil surface</tissue>
    </source>
</reference>
<evidence type="ECO:0000313" key="1">
    <source>
        <dbReference type="EMBL" id="JAD30331.1"/>
    </source>
</evidence>
<dbReference type="EMBL" id="GBRH01267564">
    <property type="protein sequence ID" value="JAD30331.1"/>
    <property type="molecule type" value="Transcribed_RNA"/>
</dbReference>
<organism evidence="1">
    <name type="scientific">Arundo donax</name>
    <name type="common">Giant reed</name>
    <name type="synonym">Donax arundinaceus</name>
    <dbReference type="NCBI Taxonomy" id="35708"/>
    <lineage>
        <taxon>Eukaryota</taxon>
        <taxon>Viridiplantae</taxon>
        <taxon>Streptophyta</taxon>
        <taxon>Embryophyta</taxon>
        <taxon>Tracheophyta</taxon>
        <taxon>Spermatophyta</taxon>
        <taxon>Magnoliopsida</taxon>
        <taxon>Liliopsida</taxon>
        <taxon>Poales</taxon>
        <taxon>Poaceae</taxon>
        <taxon>PACMAD clade</taxon>
        <taxon>Arundinoideae</taxon>
        <taxon>Arundineae</taxon>
        <taxon>Arundo</taxon>
    </lineage>
</organism>
<sequence>MVLGLQCASQGPAPGGRCIWMMGFRCSLTWHSTMESSMSLIVSGIPFLRSTSAWTTKRGIHGFLDFDGSSAAFLVLQL</sequence>
<reference evidence="1" key="1">
    <citation type="submission" date="2014-09" db="EMBL/GenBank/DDBJ databases">
        <authorList>
            <person name="Magalhaes I.L.F."/>
            <person name="Oliveira U."/>
            <person name="Santos F.R."/>
            <person name="Vidigal T.H.D.A."/>
            <person name="Brescovit A.D."/>
            <person name="Santos A.J."/>
        </authorList>
    </citation>
    <scope>NUCLEOTIDE SEQUENCE</scope>
    <source>
        <tissue evidence="1">Shoot tissue taken approximately 20 cm above the soil surface</tissue>
    </source>
</reference>